<dbReference type="InterPro" id="IPR015813">
    <property type="entry name" value="Pyrv/PenolPyrv_kinase-like_dom"/>
</dbReference>
<name>A0ABQ6Z0W4_9ENTE</name>
<protein>
    <submittedName>
        <fullName evidence="1">Peptidase U32</fullName>
    </submittedName>
</protein>
<accession>A0ABQ6Z0W4</accession>
<dbReference type="PANTHER" id="PTHR30217">
    <property type="entry name" value="PEPTIDASE U32 FAMILY"/>
    <property type="match status" value="1"/>
</dbReference>
<comment type="caution">
    <text evidence="1">The sequence shown here is derived from an EMBL/GenBank/DDBJ whole genome shotgun (WGS) entry which is preliminary data.</text>
</comment>
<dbReference type="Pfam" id="PF01136">
    <property type="entry name" value="Peptidase_U32"/>
    <property type="match status" value="1"/>
</dbReference>
<dbReference type="Proteomes" id="UP000782705">
    <property type="component" value="Unassembled WGS sequence"/>
</dbReference>
<dbReference type="InterPro" id="IPR051454">
    <property type="entry name" value="RNA/ubiquinone_mod_enzymes"/>
</dbReference>
<keyword evidence="2" id="KW-1185">Reference proteome</keyword>
<evidence type="ECO:0000313" key="2">
    <source>
        <dbReference type="Proteomes" id="UP000782705"/>
    </source>
</evidence>
<dbReference type="RefSeq" id="WP_161901680.1">
    <property type="nucleotide sequence ID" value="NZ_MAEL01000031.1"/>
</dbReference>
<organism evidence="1 2">
    <name type="scientific">Candidatus Enterococcus willemsii</name>
    <dbReference type="NCBI Taxonomy" id="1857215"/>
    <lineage>
        <taxon>Bacteria</taxon>
        <taxon>Bacillati</taxon>
        <taxon>Bacillota</taxon>
        <taxon>Bacilli</taxon>
        <taxon>Lactobacillales</taxon>
        <taxon>Enterococcaceae</taxon>
        <taxon>Enterococcus</taxon>
    </lineage>
</organism>
<dbReference type="EMBL" id="MAEL01000031">
    <property type="protein sequence ID" value="KAF1304651.1"/>
    <property type="molecule type" value="Genomic_DNA"/>
</dbReference>
<evidence type="ECO:0000313" key="1">
    <source>
        <dbReference type="EMBL" id="KAF1304651.1"/>
    </source>
</evidence>
<gene>
    <name evidence="1" type="ORF">BAU17_10640</name>
</gene>
<dbReference type="InterPro" id="IPR001539">
    <property type="entry name" value="Peptidase_U32"/>
</dbReference>
<sequence length="306" mass="34814">MIELIATVESITQAKKIIPIVDTIFFGEERFGLRLPSSFSRAEQKELVTLAHQAGKQVMVAVNGLMHPEKMKEIPEYLTFLHEIGVDKISVGDAGVVYVLNQHPEWQLPFVYDGETLVTSARQINFWAKKGASGAVLAREVPFEEMKELCKTVDVPVEVLVYGATCIHQSKRPLLQNYYNFTQQEEDKSKERGLFLSEPKKDHTHYSIYEDLHGTHIFANNDICLLKELAELSQVGYQTWKLDGLFTSGDAFVAIAKIYDEARQLIAQNKWSEDAVNALYEKVQTNHPEKRGLDTGFYYIDPNKIK</sequence>
<reference evidence="1 2" key="1">
    <citation type="submission" date="2016-06" db="EMBL/GenBank/DDBJ databases">
        <title>Four novel species of enterococci isolated from chicken manure.</title>
        <authorList>
            <person name="Van Tyne D."/>
        </authorList>
    </citation>
    <scope>NUCLEOTIDE SEQUENCE [LARGE SCALE GENOMIC DNA]</scope>
    <source>
        <strain evidence="1 2">CU12B</strain>
    </source>
</reference>
<dbReference type="PANTHER" id="PTHR30217:SF12">
    <property type="entry name" value="U32 FAMILY PEPTIDASE"/>
    <property type="match status" value="1"/>
</dbReference>
<dbReference type="SUPFAM" id="SSF51621">
    <property type="entry name" value="Phosphoenolpyruvate/pyruvate domain"/>
    <property type="match status" value="1"/>
</dbReference>
<proteinExistence type="predicted"/>